<dbReference type="AlphaFoldDB" id="A0AAW0KBR3"/>
<evidence type="ECO:0000313" key="2">
    <source>
        <dbReference type="Proteomes" id="UP000237347"/>
    </source>
</evidence>
<accession>A0AAW0KBR3</accession>
<comment type="caution">
    <text evidence="1">The sequence shown here is derived from an EMBL/GenBank/DDBJ whole genome shotgun (WGS) entry which is preliminary data.</text>
</comment>
<dbReference type="Proteomes" id="UP000237347">
    <property type="component" value="Unassembled WGS sequence"/>
</dbReference>
<reference evidence="1 2" key="1">
    <citation type="journal article" date="2018" name="Sci. Data">
        <title>The draft genome sequence of cork oak.</title>
        <authorList>
            <person name="Ramos A.M."/>
            <person name="Usie A."/>
            <person name="Barbosa P."/>
            <person name="Barros P.M."/>
            <person name="Capote T."/>
            <person name="Chaves I."/>
            <person name="Simoes F."/>
            <person name="Abreu I."/>
            <person name="Carrasquinho I."/>
            <person name="Faro C."/>
            <person name="Guimaraes J.B."/>
            <person name="Mendonca D."/>
            <person name="Nobrega F."/>
            <person name="Rodrigues L."/>
            <person name="Saibo N.J.M."/>
            <person name="Varela M.C."/>
            <person name="Egas C."/>
            <person name="Matos J."/>
            <person name="Miguel C.M."/>
            <person name="Oliveira M.M."/>
            <person name="Ricardo C.P."/>
            <person name="Goncalves S."/>
        </authorList>
    </citation>
    <scope>NUCLEOTIDE SEQUENCE [LARGE SCALE GENOMIC DNA]</scope>
    <source>
        <strain evidence="2">cv. HL8</strain>
    </source>
</reference>
<protein>
    <submittedName>
        <fullName evidence="1">Uncharacterized protein</fullName>
    </submittedName>
</protein>
<keyword evidence="2" id="KW-1185">Reference proteome</keyword>
<name>A0AAW0KBR3_QUESU</name>
<dbReference type="EMBL" id="PKMF04000350">
    <property type="protein sequence ID" value="KAK7836544.1"/>
    <property type="molecule type" value="Genomic_DNA"/>
</dbReference>
<evidence type="ECO:0000313" key="1">
    <source>
        <dbReference type="EMBL" id="KAK7836544.1"/>
    </source>
</evidence>
<gene>
    <name evidence="1" type="ORF">CFP56_022387</name>
</gene>
<proteinExistence type="predicted"/>
<sequence length="73" mass="7918">MFNLLVTQKEVNVAPSLSRIGSDSSKTPPGIANLDDALDDLLEETSNVMNQNGLSRSLKEKAVPHCSIFFLSL</sequence>
<organism evidence="1 2">
    <name type="scientific">Quercus suber</name>
    <name type="common">Cork oak</name>
    <dbReference type="NCBI Taxonomy" id="58331"/>
    <lineage>
        <taxon>Eukaryota</taxon>
        <taxon>Viridiplantae</taxon>
        <taxon>Streptophyta</taxon>
        <taxon>Embryophyta</taxon>
        <taxon>Tracheophyta</taxon>
        <taxon>Spermatophyta</taxon>
        <taxon>Magnoliopsida</taxon>
        <taxon>eudicotyledons</taxon>
        <taxon>Gunneridae</taxon>
        <taxon>Pentapetalae</taxon>
        <taxon>rosids</taxon>
        <taxon>fabids</taxon>
        <taxon>Fagales</taxon>
        <taxon>Fagaceae</taxon>
        <taxon>Quercus</taxon>
    </lineage>
</organism>